<feature type="modified residue" description="4-aspartylphosphate" evidence="5">
    <location>
        <position position="1074"/>
    </location>
</feature>
<keyword evidence="10" id="KW-0418">Kinase</keyword>
<dbReference type="InterPro" id="IPR001789">
    <property type="entry name" value="Sig_transdc_resp-reg_receiver"/>
</dbReference>
<feature type="domain" description="Response regulatory" evidence="9">
    <location>
        <begin position="875"/>
        <end position="991"/>
    </location>
</feature>
<dbReference type="OrthoDB" id="9811889at2"/>
<evidence type="ECO:0000259" key="8">
    <source>
        <dbReference type="PROSITE" id="PS50109"/>
    </source>
</evidence>
<dbReference type="EMBL" id="FNAN01000010">
    <property type="protein sequence ID" value="SDF35022.1"/>
    <property type="molecule type" value="Genomic_DNA"/>
</dbReference>
<evidence type="ECO:0000256" key="2">
    <source>
        <dbReference type="ARBA" id="ARBA00012438"/>
    </source>
</evidence>
<dbReference type="CDD" id="cd16922">
    <property type="entry name" value="HATPase_EvgS-ArcB-TorS-like"/>
    <property type="match status" value="1"/>
</dbReference>
<organism evidence="10 11">
    <name type="scientific">Dyadobacter soli</name>
    <dbReference type="NCBI Taxonomy" id="659014"/>
    <lineage>
        <taxon>Bacteria</taxon>
        <taxon>Pseudomonadati</taxon>
        <taxon>Bacteroidota</taxon>
        <taxon>Cytophagia</taxon>
        <taxon>Cytophagales</taxon>
        <taxon>Spirosomataceae</taxon>
        <taxon>Dyadobacter</taxon>
    </lineage>
</organism>
<evidence type="ECO:0000256" key="7">
    <source>
        <dbReference type="SAM" id="Phobius"/>
    </source>
</evidence>
<dbReference type="InterPro" id="IPR003594">
    <property type="entry name" value="HATPase_dom"/>
</dbReference>
<dbReference type="EC" id="2.7.13.3" evidence="2"/>
<dbReference type="InterPro" id="IPR004358">
    <property type="entry name" value="Sig_transdc_His_kin-like_C"/>
</dbReference>
<dbReference type="STRING" id="659014.SAMN04487996_11082"/>
<evidence type="ECO:0000313" key="10">
    <source>
        <dbReference type="EMBL" id="SDF35022.1"/>
    </source>
</evidence>
<dbReference type="CDD" id="cd00082">
    <property type="entry name" value="HisKA"/>
    <property type="match status" value="1"/>
</dbReference>
<reference evidence="11" key="1">
    <citation type="submission" date="2016-10" db="EMBL/GenBank/DDBJ databases">
        <authorList>
            <person name="Varghese N."/>
            <person name="Submissions S."/>
        </authorList>
    </citation>
    <scope>NUCLEOTIDE SEQUENCE [LARGE SCALE GENOMIC DNA]</scope>
    <source>
        <strain evidence="11">DSM 25329</strain>
    </source>
</reference>
<feature type="domain" description="Histidine kinase" evidence="8">
    <location>
        <begin position="494"/>
        <end position="714"/>
    </location>
</feature>
<dbReference type="RefSeq" id="WP_090152634.1">
    <property type="nucleotide sequence ID" value="NZ_FNAN01000010.1"/>
</dbReference>
<keyword evidence="11" id="KW-1185">Reference proteome</keyword>
<keyword evidence="4" id="KW-0902">Two-component regulatory system</keyword>
<dbReference type="Gene3D" id="3.30.450.40">
    <property type="match status" value="1"/>
</dbReference>
<feature type="modified residue" description="4-aspartylphosphate" evidence="5">
    <location>
        <position position="800"/>
    </location>
</feature>
<dbReference type="PRINTS" id="PR00344">
    <property type="entry name" value="BCTRLSENSOR"/>
</dbReference>
<dbReference type="Gene3D" id="3.30.565.10">
    <property type="entry name" value="Histidine kinase-like ATPase, C-terminal domain"/>
    <property type="match status" value="1"/>
</dbReference>
<protein>
    <recommendedName>
        <fullName evidence="2">histidine kinase</fullName>
        <ecNumber evidence="2">2.7.13.3</ecNumber>
    </recommendedName>
</protein>
<dbReference type="InterPro" id="IPR003661">
    <property type="entry name" value="HisK_dim/P_dom"/>
</dbReference>
<dbReference type="PANTHER" id="PTHR45339">
    <property type="entry name" value="HYBRID SIGNAL TRANSDUCTION HISTIDINE KINASE J"/>
    <property type="match status" value="1"/>
</dbReference>
<dbReference type="SMART" id="SM00388">
    <property type="entry name" value="HisKA"/>
    <property type="match status" value="1"/>
</dbReference>
<keyword evidence="10" id="KW-0808">Transferase</keyword>
<feature type="domain" description="Response regulatory" evidence="9">
    <location>
        <begin position="1024"/>
        <end position="1141"/>
    </location>
</feature>
<proteinExistence type="predicted"/>
<gene>
    <name evidence="10" type="ORF">SAMN04487996_11082</name>
</gene>
<keyword evidence="7" id="KW-0472">Membrane</keyword>
<dbReference type="InterPro" id="IPR036890">
    <property type="entry name" value="HATPase_C_sf"/>
</dbReference>
<dbReference type="Pfam" id="PF02518">
    <property type="entry name" value="HATPase_c"/>
    <property type="match status" value="1"/>
</dbReference>
<evidence type="ECO:0000259" key="9">
    <source>
        <dbReference type="PROSITE" id="PS50110"/>
    </source>
</evidence>
<dbReference type="SUPFAM" id="SSF52172">
    <property type="entry name" value="CheY-like"/>
    <property type="match status" value="3"/>
</dbReference>
<comment type="catalytic activity">
    <reaction evidence="1">
        <text>ATP + protein L-histidine = ADP + protein N-phospho-L-histidine.</text>
        <dbReference type="EC" id="2.7.13.3"/>
    </reaction>
</comment>
<dbReference type="CDD" id="cd00156">
    <property type="entry name" value="REC"/>
    <property type="match status" value="1"/>
</dbReference>
<dbReference type="Pfam" id="PF05227">
    <property type="entry name" value="CHASE3"/>
    <property type="match status" value="1"/>
</dbReference>
<evidence type="ECO:0000256" key="5">
    <source>
        <dbReference type="PROSITE-ProRule" id="PRU00169"/>
    </source>
</evidence>
<evidence type="ECO:0000256" key="1">
    <source>
        <dbReference type="ARBA" id="ARBA00000085"/>
    </source>
</evidence>
<dbReference type="InterPro" id="IPR005467">
    <property type="entry name" value="His_kinase_dom"/>
</dbReference>
<dbReference type="Gene3D" id="1.10.287.130">
    <property type="match status" value="1"/>
</dbReference>
<dbReference type="CDD" id="cd17546">
    <property type="entry name" value="REC_hyHK_CKI1_RcsC-like"/>
    <property type="match status" value="1"/>
</dbReference>
<dbReference type="AlphaFoldDB" id="A0A1G7KCY2"/>
<accession>A0A1G7KCY2</accession>
<feature type="transmembrane region" description="Helical" evidence="7">
    <location>
        <begin position="185"/>
        <end position="204"/>
    </location>
</feature>
<keyword evidence="6" id="KW-0175">Coiled coil</keyword>
<evidence type="ECO:0000313" key="11">
    <source>
        <dbReference type="Proteomes" id="UP000198748"/>
    </source>
</evidence>
<name>A0A1G7KCY2_9BACT</name>
<keyword evidence="7" id="KW-1133">Transmembrane helix</keyword>
<feature type="transmembrane region" description="Helical" evidence="7">
    <location>
        <begin position="6"/>
        <end position="28"/>
    </location>
</feature>
<dbReference type="SMART" id="SM00448">
    <property type="entry name" value="REC"/>
    <property type="match status" value="3"/>
</dbReference>
<dbReference type="Pfam" id="PF00072">
    <property type="entry name" value="Response_reg"/>
    <property type="match status" value="3"/>
</dbReference>
<evidence type="ECO:0000256" key="6">
    <source>
        <dbReference type="SAM" id="Coils"/>
    </source>
</evidence>
<dbReference type="Gene3D" id="3.40.50.2300">
    <property type="match status" value="3"/>
</dbReference>
<evidence type="ECO:0000256" key="4">
    <source>
        <dbReference type="ARBA" id="ARBA00023012"/>
    </source>
</evidence>
<dbReference type="PANTHER" id="PTHR45339:SF1">
    <property type="entry name" value="HYBRID SIGNAL TRANSDUCTION HISTIDINE KINASE J"/>
    <property type="match status" value="1"/>
</dbReference>
<sequence length="1144" mass="126877">MQLTFQRQVLLGISFSILLVLVVGYVSYNAILIQQENAGWVDHTREVMRVSTSVKNRLLTAEANVRGFAITGNGSFETSYLQASNDMWKDVEALRKLVKDNKTQSARVDSLSNLLEARVGLMSRQYEILKVGKYSIDTIQQIVLQGKEVSSKIEFSFRRIENMEEGLLTEREQLASTSSARAKQYIVLGSLLFFLVILLLYYFIRKTYLAQIASEKAIQLANSRLEELALEDQEKNWILNAAMEVSSAVRGEPTLTELSERLLNKFSKVTGSQVSAMYLVTRSGNLLERSAVHGLSAVESAPAFVSFGEGLLGQFAADRGDIKRLDVAQGYLQVKTATGNAAPGVVLMKNISFDGSVAGLLEIGYLKDPGPKVIKLLEMISDNVAVAIMAARAREIANELLEKTQLQAEELESQQEELRVTNEELTRQTSLLQVSEEELRVQQEELKQINTELEEKAFMLEEQKSTIEEARDQIQIKADELERSGRFKSEFLANMSHELRTPLNSILILSRILGENKGARLNEEEQRYASVIYNSGNDLLTLINDILDLAKVEAGKIELIHENISAESILAEVKSTFQKVAENKGLSLQVEKTDSCPATLFTDHTRMLQILRNLISNAVKFTSAPGKVSLLISKEDNQLHFEVADTGIGIPAEKQASIFEAFQQADGSTSRKYGGTGLGLSISRELAGLFNGSISLKSTPGEGSVFTLKIPYLTESDEQTTVIEPETVVEPVKREQQEEKPPVAENGKARRLLLIEDDSIFAADMAAKAKGSGFEVQIAASGREALEMVGAFNPTAIILDMHLPDMAGEVVLKELKSDTRTRLIPVHTVSSGDYFDEEMVKNGAIGFMQKPVDERSAQHIFTALKLEGKDLDQQRILLIEDDAYQSKYLGDFLASNNIFVLYAYSAAEALAILESDRVDGIILDVRLADMNGLDLLDKIKENAQWNELPVVVNTAEDLTQADLGRVMKYAHPVVIKTKKSNERLLDEVKLFLKKIQPKAPEPEAPKESFSNAVVNAEKLFVGKKLLLADDDMRNIFALSAVLEDAGFSIEIATNGREAIDKLEDNPEIELILMDVMMPEMDGIEATRRIRQVPRWANIPIIAVTAKAMQGDREQCLEAGANDYISKPVDVDKLLSLIKVWLQAA</sequence>
<dbReference type="FunFam" id="3.30.565.10:FF:000010">
    <property type="entry name" value="Sensor histidine kinase RcsC"/>
    <property type="match status" value="1"/>
</dbReference>
<dbReference type="SUPFAM" id="SSF55781">
    <property type="entry name" value="GAF domain-like"/>
    <property type="match status" value="1"/>
</dbReference>
<keyword evidence="7" id="KW-0812">Transmembrane</keyword>
<dbReference type="Proteomes" id="UP000198748">
    <property type="component" value="Unassembled WGS sequence"/>
</dbReference>
<dbReference type="InterPro" id="IPR007891">
    <property type="entry name" value="CHASE3"/>
</dbReference>
<dbReference type="SUPFAM" id="SSF55874">
    <property type="entry name" value="ATPase domain of HSP90 chaperone/DNA topoisomerase II/histidine kinase"/>
    <property type="match status" value="1"/>
</dbReference>
<dbReference type="SMART" id="SM00387">
    <property type="entry name" value="HATPase_c"/>
    <property type="match status" value="1"/>
</dbReference>
<dbReference type="InterPro" id="IPR011006">
    <property type="entry name" value="CheY-like_superfamily"/>
</dbReference>
<dbReference type="InterPro" id="IPR029016">
    <property type="entry name" value="GAF-like_dom_sf"/>
</dbReference>
<dbReference type="PROSITE" id="PS50109">
    <property type="entry name" value="HIS_KIN"/>
    <property type="match status" value="1"/>
</dbReference>
<evidence type="ECO:0000256" key="3">
    <source>
        <dbReference type="ARBA" id="ARBA00022553"/>
    </source>
</evidence>
<dbReference type="PROSITE" id="PS50110">
    <property type="entry name" value="RESPONSE_REGULATORY"/>
    <property type="match status" value="3"/>
</dbReference>
<feature type="modified residue" description="4-aspartylphosphate" evidence="5">
    <location>
        <position position="924"/>
    </location>
</feature>
<dbReference type="CDD" id="cd19410">
    <property type="entry name" value="HK9-like_sensor"/>
    <property type="match status" value="1"/>
</dbReference>
<dbReference type="Pfam" id="PF00512">
    <property type="entry name" value="HisKA"/>
    <property type="match status" value="1"/>
</dbReference>
<keyword evidence="3 5" id="KW-0597">Phosphoprotein</keyword>
<dbReference type="InterPro" id="IPR036097">
    <property type="entry name" value="HisK_dim/P_sf"/>
</dbReference>
<dbReference type="GO" id="GO:0000155">
    <property type="term" value="F:phosphorelay sensor kinase activity"/>
    <property type="evidence" value="ECO:0007669"/>
    <property type="project" value="InterPro"/>
</dbReference>
<feature type="domain" description="Response regulatory" evidence="9">
    <location>
        <begin position="751"/>
        <end position="865"/>
    </location>
</feature>
<feature type="coiled-coil region" evidence="6">
    <location>
        <begin position="394"/>
        <end position="484"/>
    </location>
</feature>
<dbReference type="SUPFAM" id="SSF47384">
    <property type="entry name" value="Homodimeric domain of signal transducing histidine kinase"/>
    <property type="match status" value="1"/>
</dbReference>